<protein>
    <submittedName>
        <fullName evidence="1">Uncharacterized protein</fullName>
    </submittedName>
</protein>
<sequence length="226" mass="24851">MAKPRLAVAPCGLEGVVAIRGRRRVPVAAVVQSLSQYLGETGARLYVLREFISGAILATAATLYLEHIFLGPNPAAILADEPVPLAFWRYDWSHEGEKTESKLQGRNPHPERTSITADWAASSFAIVMTWGTPERGLRMCKRASGVSIAKSDYDRLLEQFHCSQNTDRSPVSQADVVRWCADWLTSGRGRNSASAYAQFAADPRFDDVAREAFRAAWAEAKIAQNG</sequence>
<evidence type="ECO:0000313" key="1">
    <source>
        <dbReference type="EMBL" id="KFG90037.1"/>
    </source>
</evidence>
<dbReference type="STRING" id="76947.GCA_002080435_01035"/>
<dbReference type="EMBL" id="JFZA02000017">
    <property type="protein sequence ID" value="KFG90037.1"/>
    <property type="molecule type" value="Genomic_DNA"/>
</dbReference>
<organism evidence="1 2">
    <name type="scientific">Sphingobium herbicidovorans (strain ATCC 700291 / DSM 11019 / CCUG 56400 / KCTC 2939 / LMG 18315 / NBRC 16415 / MH)</name>
    <name type="common">Sphingomonas herbicidovorans</name>
    <dbReference type="NCBI Taxonomy" id="1219045"/>
    <lineage>
        <taxon>Bacteria</taxon>
        <taxon>Pseudomonadati</taxon>
        <taxon>Pseudomonadota</taxon>
        <taxon>Alphaproteobacteria</taxon>
        <taxon>Sphingomonadales</taxon>
        <taxon>Sphingomonadaceae</taxon>
        <taxon>Sphingobium</taxon>
    </lineage>
</organism>
<name>A0A086P9G9_SPHHM</name>
<comment type="caution">
    <text evidence="1">The sequence shown here is derived from an EMBL/GenBank/DDBJ whole genome shotgun (WGS) entry which is preliminary data.</text>
</comment>
<evidence type="ECO:0000313" key="2">
    <source>
        <dbReference type="Proteomes" id="UP000024284"/>
    </source>
</evidence>
<accession>A0A086P9G9</accession>
<gene>
    <name evidence="1" type="ORF">BV98_002210</name>
</gene>
<reference evidence="1" key="1">
    <citation type="submission" date="2014-08" db="EMBL/GenBank/DDBJ databases">
        <title>Draft genome sequences of Sphingobium herbicidovorans.</title>
        <authorList>
            <person name="Gan H.M."/>
            <person name="Gan H.Y."/>
            <person name="Savka M.A."/>
        </authorList>
    </citation>
    <scope>NUCLEOTIDE SEQUENCE [LARGE SCALE GENOMIC DNA]</scope>
    <source>
        <strain evidence="1">NBRC 16415</strain>
    </source>
</reference>
<proteinExistence type="predicted"/>
<keyword evidence="2" id="KW-1185">Reference proteome</keyword>
<dbReference type="Proteomes" id="UP000024284">
    <property type="component" value="Unassembled WGS sequence"/>
</dbReference>
<dbReference type="AlphaFoldDB" id="A0A086P9G9"/>